<evidence type="ECO:0000256" key="1">
    <source>
        <dbReference type="SAM" id="MobiDB-lite"/>
    </source>
</evidence>
<evidence type="ECO:0008006" key="4">
    <source>
        <dbReference type="Google" id="ProtNLM"/>
    </source>
</evidence>
<accession>A0A6A5KCI3</accession>
<dbReference type="EMBL" id="ML975317">
    <property type="protein sequence ID" value="KAF1833516.1"/>
    <property type="molecule type" value="Genomic_DNA"/>
</dbReference>
<gene>
    <name evidence="2" type="ORF">BDW02DRAFT_640001</name>
</gene>
<organism evidence="2 3">
    <name type="scientific">Decorospora gaudefroyi</name>
    <dbReference type="NCBI Taxonomy" id="184978"/>
    <lineage>
        <taxon>Eukaryota</taxon>
        <taxon>Fungi</taxon>
        <taxon>Dikarya</taxon>
        <taxon>Ascomycota</taxon>
        <taxon>Pezizomycotina</taxon>
        <taxon>Dothideomycetes</taxon>
        <taxon>Pleosporomycetidae</taxon>
        <taxon>Pleosporales</taxon>
        <taxon>Pleosporineae</taxon>
        <taxon>Pleosporaceae</taxon>
        <taxon>Decorospora</taxon>
    </lineage>
</organism>
<feature type="compositionally biased region" description="Basic and acidic residues" evidence="1">
    <location>
        <begin position="472"/>
        <end position="482"/>
    </location>
</feature>
<keyword evidence="3" id="KW-1185">Reference proteome</keyword>
<name>A0A6A5KCI3_9PLEO</name>
<dbReference type="AlphaFoldDB" id="A0A6A5KCI3"/>
<feature type="region of interest" description="Disordered" evidence="1">
    <location>
        <begin position="457"/>
        <end position="482"/>
    </location>
</feature>
<proteinExistence type="predicted"/>
<dbReference type="Proteomes" id="UP000800040">
    <property type="component" value="Unassembled WGS sequence"/>
</dbReference>
<evidence type="ECO:0000313" key="3">
    <source>
        <dbReference type="Proteomes" id="UP000800040"/>
    </source>
</evidence>
<sequence length="482" mass="52123">MSISSSFLQPSARRFSLADERFPVLTPTSVSASESRLQRPAQPMFLKTHDVATSVSSSGWIAASSSDQIRLYNVREAIGEGSRNRKIPPVRTLSIALAKNEEFRAIALSEDLLAVITHDRLLVYDEYRTSPDLARNRLDSRSISQTQTWTPKSVAILQTGTASEGAMASIAVGGEGENGVKVFKYMYTSGWNAENDRPILRCPQNNGAIKVVGFSPPRSDAISVSMVFALTTGNRLFCWAVGGSLGPSGGSLNPCWHFDCNSTSNERTYRDEITSAAFIVSPTGSPYILCTVENRPGSHLHSTFIVAIDVHGRNPYMVRQGMKPIPDTVVGPSVLTGIASSSGRFLVVMEKGKKSGNMKLLTVQGAPDGGLTCVAAQMQTWEAKLQGSGTDTSTISMSIREEQGILEIIAVDGRGHVVSSKVRVPGLTAFQPAYRYPRSPRSPTSVELQQNVIMRELSSDESSRASIATSHHATDRRDIIPG</sequence>
<protein>
    <recommendedName>
        <fullName evidence="4">WD40 repeat-like protein</fullName>
    </recommendedName>
</protein>
<evidence type="ECO:0000313" key="2">
    <source>
        <dbReference type="EMBL" id="KAF1833516.1"/>
    </source>
</evidence>
<dbReference type="OrthoDB" id="3759755at2759"/>
<reference evidence="2" key="1">
    <citation type="submission" date="2020-01" db="EMBL/GenBank/DDBJ databases">
        <authorList>
            <consortium name="DOE Joint Genome Institute"/>
            <person name="Haridas S."/>
            <person name="Albert R."/>
            <person name="Binder M."/>
            <person name="Bloem J."/>
            <person name="Labutti K."/>
            <person name="Salamov A."/>
            <person name="Andreopoulos B."/>
            <person name="Baker S.E."/>
            <person name="Barry K."/>
            <person name="Bills G."/>
            <person name="Bluhm B.H."/>
            <person name="Cannon C."/>
            <person name="Castanera R."/>
            <person name="Culley D.E."/>
            <person name="Daum C."/>
            <person name="Ezra D."/>
            <person name="Gonzalez J.B."/>
            <person name="Henrissat B."/>
            <person name="Kuo A."/>
            <person name="Liang C."/>
            <person name="Lipzen A."/>
            <person name="Lutzoni F."/>
            <person name="Magnuson J."/>
            <person name="Mondo S."/>
            <person name="Nolan M."/>
            <person name="Ohm R."/>
            <person name="Pangilinan J."/>
            <person name="Park H.-J."/>
            <person name="Ramirez L."/>
            <person name="Alfaro M."/>
            <person name="Sun H."/>
            <person name="Tritt A."/>
            <person name="Yoshinaga Y."/>
            <person name="Zwiers L.-H."/>
            <person name="Turgeon B.G."/>
            <person name="Goodwin S.B."/>
            <person name="Spatafora J.W."/>
            <person name="Crous P.W."/>
            <person name="Grigoriev I.V."/>
        </authorList>
    </citation>
    <scope>NUCLEOTIDE SEQUENCE</scope>
    <source>
        <strain evidence="2">P77</strain>
    </source>
</reference>